<accession>A0ABR4LYR0</accession>
<protein>
    <recommendedName>
        <fullName evidence="1">SRR1-like domain-containing protein</fullName>
    </recommendedName>
</protein>
<gene>
    <name evidence="2" type="ORF">BJX67DRAFT_319048</name>
</gene>
<comment type="caution">
    <text evidence="2">The sequence shown here is derived from an EMBL/GenBank/DDBJ whole genome shotgun (WGS) entry which is preliminary data.</text>
</comment>
<organism evidence="2 3">
    <name type="scientific">Aspergillus lucknowensis</name>
    <dbReference type="NCBI Taxonomy" id="176173"/>
    <lineage>
        <taxon>Eukaryota</taxon>
        <taxon>Fungi</taxon>
        <taxon>Dikarya</taxon>
        <taxon>Ascomycota</taxon>
        <taxon>Pezizomycotina</taxon>
        <taxon>Eurotiomycetes</taxon>
        <taxon>Eurotiomycetidae</taxon>
        <taxon>Eurotiales</taxon>
        <taxon>Aspergillaceae</taxon>
        <taxon>Aspergillus</taxon>
        <taxon>Aspergillus subgen. Nidulantes</taxon>
    </lineage>
</organism>
<dbReference type="Proteomes" id="UP001610432">
    <property type="component" value="Unassembled WGS sequence"/>
</dbReference>
<keyword evidence="3" id="KW-1185">Reference proteome</keyword>
<evidence type="ECO:0000313" key="3">
    <source>
        <dbReference type="Proteomes" id="UP001610432"/>
    </source>
</evidence>
<reference evidence="2 3" key="1">
    <citation type="submission" date="2024-07" db="EMBL/GenBank/DDBJ databases">
        <title>Section-level genome sequencing and comparative genomics of Aspergillus sections Usti and Cavernicolus.</title>
        <authorList>
            <consortium name="Lawrence Berkeley National Laboratory"/>
            <person name="Nybo J.L."/>
            <person name="Vesth T.C."/>
            <person name="Theobald S."/>
            <person name="Frisvad J.C."/>
            <person name="Larsen T.O."/>
            <person name="Kjaerboelling I."/>
            <person name="Rothschild-Mancinelli K."/>
            <person name="Lyhne E.K."/>
            <person name="Kogle M.E."/>
            <person name="Barry K."/>
            <person name="Clum A."/>
            <person name="Na H."/>
            <person name="Ledsgaard L."/>
            <person name="Lin J."/>
            <person name="Lipzen A."/>
            <person name="Kuo A."/>
            <person name="Riley R."/>
            <person name="Mondo S."/>
            <person name="Labutti K."/>
            <person name="Haridas S."/>
            <person name="Pangalinan J."/>
            <person name="Salamov A.A."/>
            <person name="Simmons B.A."/>
            <person name="Magnuson J.K."/>
            <person name="Chen J."/>
            <person name="Drula E."/>
            <person name="Henrissat B."/>
            <person name="Wiebenga A."/>
            <person name="Lubbers R.J."/>
            <person name="Gomes A.C."/>
            <person name="Macurrencykelacurrency M.R."/>
            <person name="Stajich J."/>
            <person name="Grigoriev I.V."/>
            <person name="Mortensen U.H."/>
            <person name="De Vries R.P."/>
            <person name="Baker S.E."/>
            <person name="Andersen M.R."/>
        </authorList>
    </citation>
    <scope>NUCLEOTIDE SEQUENCE [LARGE SCALE GENOMIC DNA]</scope>
    <source>
        <strain evidence="2 3">CBS 449.75</strain>
    </source>
</reference>
<dbReference type="EMBL" id="JBFXLQ010000008">
    <property type="protein sequence ID" value="KAL2869661.1"/>
    <property type="molecule type" value="Genomic_DNA"/>
</dbReference>
<dbReference type="GeneID" id="98142365"/>
<feature type="domain" description="SRR1-like" evidence="1">
    <location>
        <begin position="186"/>
        <end position="302"/>
    </location>
</feature>
<dbReference type="Pfam" id="PF07985">
    <property type="entry name" value="SRR1"/>
    <property type="match status" value="1"/>
</dbReference>
<dbReference type="PANTHER" id="PTHR42080">
    <property type="entry name" value="SRR1 DOMAIN-CONTAINING PROTEIN"/>
    <property type="match status" value="1"/>
</dbReference>
<sequence>MTHYWIERPRLNGKDADEWKPSDPAEAAANIDKWYSEGRLLFPRDVLQHVRDQLRKPLVRGDTILVQAFDGSVYDYSVRTGETRSLYSRITEDDSDGAQDKEEKWMMTTPAIRYTSIESLKADLEWSLSRAYCSIGLSHFMVRVDTEPEPPGDLDAGLKFFNSVFEEWKGSEAWRDIKSTVLSLRLRTQIHKVIGMACGEFTGPGPSRLKRHAVQHVLLLLLKEALQVGHLGAKNVACYAQDPAYTSTDQSVLERSGITVAEDPGGFLEMDNRSLVFSCAPNICVKQIIADTVRPPIMFLCTVREDESRLITYVYSTHHSQY</sequence>
<evidence type="ECO:0000259" key="1">
    <source>
        <dbReference type="Pfam" id="PF07985"/>
    </source>
</evidence>
<dbReference type="PANTHER" id="PTHR42080:SF3">
    <property type="entry name" value="SRR1-LIKE DOMAIN-CONTAINING PROTEIN"/>
    <property type="match status" value="1"/>
</dbReference>
<dbReference type="RefSeq" id="XP_070888640.1">
    <property type="nucleotide sequence ID" value="XM_071027293.1"/>
</dbReference>
<proteinExistence type="predicted"/>
<dbReference type="InterPro" id="IPR012942">
    <property type="entry name" value="SRR1-like"/>
</dbReference>
<evidence type="ECO:0000313" key="2">
    <source>
        <dbReference type="EMBL" id="KAL2869661.1"/>
    </source>
</evidence>
<name>A0ABR4LYR0_9EURO</name>